<keyword evidence="2" id="KW-0378">Hydrolase</keyword>
<evidence type="ECO:0000313" key="2">
    <source>
        <dbReference type="EMBL" id="OYO14322.1"/>
    </source>
</evidence>
<dbReference type="SMART" id="SM00507">
    <property type="entry name" value="HNHc"/>
    <property type="match status" value="1"/>
</dbReference>
<organism evidence="2 3">
    <name type="scientific">Enemella evansiae</name>
    <dbReference type="NCBI Taxonomy" id="2016499"/>
    <lineage>
        <taxon>Bacteria</taxon>
        <taxon>Bacillati</taxon>
        <taxon>Actinomycetota</taxon>
        <taxon>Actinomycetes</taxon>
        <taxon>Propionibacteriales</taxon>
        <taxon>Propionibacteriaceae</taxon>
        <taxon>Enemella</taxon>
    </lineage>
</organism>
<dbReference type="AlphaFoldDB" id="A0A255GFX0"/>
<dbReference type="GO" id="GO:0004519">
    <property type="term" value="F:endonuclease activity"/>
    <property type="evidence" value="ECO:0007669"/>
    <property type="project" value="UniProtKB-KW"/>
</dbReference>
<sequence>MNSSNLVVHRRFRESLHPASVSAPCLTGSMNSNGANQHTGVSMTSVQAMVPALTRLALLDDKEALATVEELDRLVSLAHAARARVIAEVERREAAERVHLCSTATFLRSTHGRTGRQARALVREAMELDRFSTVFDAFAKGRVSVDQAQGILAGLKKLPADLPSAASDTAQTMMVEFADQFDPDDLRRMSRAIWERLDPDGFDSADAARLEAEQRSAEQHRCLSIVPDGCGSMIIAGSVPLADGEQLRVLVDAHAQPIWARCAEQPPGRQVPMTRAQARADALLLIIRRATATADAPSHGGDRPRITVLTTLDDLRAGLASAQVPCGEQLSATEVRRLACDADILPITLDGKGIPLDVGQLHRLVTPGIRSALGARDRGCVFPGCDRPPGDCEAHHVRPWWADGPTCLANLALLCPHHHRTVEPGRDRPWDRDNPYRWAIRMVEGLPVIIPPALFDPDRRPRRHARFLM</sequence>
<proteinExistence type="predicted"/>
<gene>
    <name evidence="2" type="ORF">CGZ94_06790</name>
</gene>
<dbReference type="CDD" id="cd00085">
    <property type="entry name" value="HNHc"/>
    <property type="match status" value="1"/>
</dbReference>
<reference evidence="2 3" key="1">
    <citation type="submission" date="2017-07" db="EMBL/GenBank/DDBJ databases">
        <title>Draft whole genome sequences of clinical Proprionibacteriaceae strains.</title>
        <authorList>
            <person name="Bernier A.-M."/>
            <person name="Bernard K."/>
            <person name="Domingo M.-C."/>
        </authorList>
    </citation>
    <scope>NUCLEOTIDE SEQUENCE [LARGE SCALE GENOMIC DNA]</scope>
    <source>
        <strain evidence="2 3">NML 030167</strain>
    </source>
</reference>
<evidence type="ECO:0000259" key="1">
    <source>
        <dbReference type="SMART" id="SM00507"/>
    </source>
</evidence>
<accession>A0A255GFX0</accession>
<name>A0A255GFX0_9ACTN</name>
<keyword evidence="2" id="KW-0255">Endonuclease</keyword>
<dbReference type="InterPro" id="IPR003615">
    <property type="entry name" value="HNH_nuc"/>
</dbReference>
<protein>
    <submittedName>
        <fullName evidence="2">HNH endonuclease</fullName>
    </submittedName>
</protein>
<keyword evidence="2" id="KW-0540">Nuclease</keyword>
<keyword evidence="3" id="KW-1185">Reference proteome</keyword>
<feature type="domain" description="HNH nuclease" evidence="1">
    <location>
        <begin position="368"/>
        <end position="420"/>
    </location>
</feature>
<evidence type="ECO:0000313" key="3">
    <source>
        <dbReference type="Proteomes" id="UP000215896"/>
    </source>
</evidence>
<dbReference type="Proteomes" id="UP000215896">
    <property type="component" value="Unassembled WGS sequence"/>
</dbReference>
<dbReference type="InterPro" id="IPR003870">
    <property type="entry name" value="DUF222"/>
</dbReference>
<dbReference type="EMBL" id="NMVO01000012">
    <property type="protein sequence ID" value="OYO14322.1"/>
    <property type="molecule type" value="Genomic_DNA"/>
</dbReference>
<dbReference type="OrthoDB" id="3726053at2"/>
<dbReference type="Pfam" id="PF02720">
    <property type="entry name" value="DUF222"/>
    <property type="match status" value="1"/>
</dbReference>
<comment type="caution">
    <text evidence="2">The sequence shown here is derived from an EMBL/GenBank/DDBJ whole genome shotgun (WGS) entry which is preliminary data.</text>
</comment>